<proteinExistence type="predicted"/>
<dbReference type="InterPro" id="IPR029058">
    <property type="entry name" value="AB_hydrolase_fold"/>
</dbReference>
<dbReference type="SMART" id="SM00239">
    <property type="entry name" value="C2"/>
    <property type="match status" value="1"/>
</dbReference>
<evidence type="ECO:0000259" key="1">
    <source>
        <dbReference type="PROSITE" id="PS50004"/>
    </source>
</evidence>
<dbReference type="Pfam" id="PF00168">
    <property type="entry name" value="C2"/>
    <property type="match status" value="1"/>
</dbReference>
<dbReference type="GO" id="GO:0006629">
    <property type="term" value="P:lipid metabolic process"/>
    <property type="evidence" value="ECO:0007669"/>
    <property type="project" value="InterPro"/>
</dbReference>
<dbReference type="PANTHER" id="PTHR47759:SF2">
    <property type="entry name" value="TRIGLYCERIDE LIPASE"/>
    <property type="match status" value="1"/>
</dbReference>
<organism evidence="2">
    <name type="scientific">Tetraselmis sp. GSL018</name>
    <dbReference type="NCBI Taxonomy" id="582737"/>
    <lineage>
        <taxon>Eukaryota</taxon>
        <taxon>Viridiplantae</taxon>
        <taxon>Chlorophyta</taxon>
        <taxon>core chlorophytes</taxon>
        <taxon>Chlorodendrophyceae</taxon>
        <taxon>Chlorodendrales</taxon>
        <taxon>Chlorodendraceae</taxon>
        <taxon>Tetraselmis</taxon>
    </lineage>
</organism>
<name>A0A061QRG8_9CHLO</name>
<dbReference type="PROSITE" id="PS50004">
    <property type="entry name" value="C2"/>
    <property type="match status" value="1"/>
</dbReference>
<dbReference type="InterPro" id="IPR035892">
    <property type="entry name" value="C2_domain_sf"/>
</dbReference>
<accession>A0A061QRG8</accession>
<dbReference type="Pfam" id="PF01764">
    <property type="entry name" value="Lipase_3"/>
    <property type="match status" value="1"/>
</dbReference>
<dbReference type="Gene3D" id="3.40.50.1820">
    <property type="entry name" value="alpha/beta hydrolase"/>
    <property type="match status" value="1"/>
</dbReference>
<protein>
    <submittedName>
        <fullName evidence="2">Triglyceride lipase</fullName>
    </submittedName>
</protein>
<gene>
    <name evidence="2" type="ORF">TSPGSL018_21109</name>
</gene>
<dbReference type="EMBL" id="GBEZ01023655">
    <property type="protein sequence ID" value="JAC63247.1"/>
    <property type="molecule type" value="Transcribed_RNA"/>
</dbReference>
<sequence>MAAGVQSTLGIERVSRVQGTGVSCRGAWQRLPFSRRVTKRLATTTHPCCVWKSISLHQAQKGPRYSSKIRSVSNDAVEFDLQLAVTLAGAAFESYNEPKAEKMYIERTVNNTETTYVNREYVEQEFSGIAKVHVKRAEGLPARDLWGTSDPYVTLSIGDSFARSVTVGANCSPEWDEMLYLFVRDKERQRLLVRVYDADVIGSDDALGVAYLPLSACCDGSCNSFTLSLTGDGGGGEITFDFQFLPLTAAELEDTSLTNVPIEPVSGTPTRVLDAWSELASLAGGSALPLEKLDPVCYVDNVDTDTQAWILWNVGRRHLCVAFRGTEQAKLKDIVTDLNLVTCNFDVERSVGNFFDRSVPQVHSGFMSAFDSVKVKLLAIIDSIVGDNSDGWTIYVTGHSLGGALATLFAFELGSRRWGKAVAPPALTMYNFGSPRVGNAEFASMYNAAVRDSWRVFNKNDIVSSVPRMGNYKHVDNAVAASAEGTLEIMGDHAIKDVLGEGTNVEDVVPELLKKGLDLESNEELKALIDQEMEILASLSSGKGIAEHLEDFYLSVFQKVIHAISGSLSNRNSQ</sequence>
<dbReference type="Gene3D" id="2.60.40.150">
    <property type="entry name" value="C2 domain"/>
    <property type="match status" value="1"/>
</dbReference>
<evidence type="ECO:0000313" key="2">
    <source>
        <dbReference type="EMBL" id="JAC63247.1"/>
    </source>
</evidence>
<dbReference type="SUPFAM" id="SSF49562">
    <property type="entry name" value="C2 domain (Calcium/lipid-binding domain, CaLB)"/>
    <property type="match status" value="1"/>
</dbReference>
<dbReference type="InterPro" id="IPR000008">
    <property type="entry name" value="C2_dom"/>
</dbReference>
<reference evidence="2" key="1">
    <citation type="submission" date="2014-05" db="EMBL/GenBank/DDBJ databases">
        <title>The transcriptome of the halophilic microalga Tetraselmis sp. GSL018 isolated from the Great Salt Lake, Utah.</title>
        <authorList>
            <person name="Jinkerson R.E."/>
            <person name="D'Adamo S."/>
            <person name="Posewitz M.C."/>
        </authorList>
    </citation>
    <scope>NUCLEOTIDE SEQUENCE</scope>
    <source>
        <strain evidence="2">GSL018</strain>
    </source>
</reference>
<feature type="domain" description="C2" evidence="1">
    <location>
        <begin position="111"/>
        <end position="227"/>
    </location>
</feature>
<dbReference type="PANTHER" id="PTHR47759">
    <property type="entry name" value="OS04G0509100 PROTEIN"/>
    <property type="match status" value="1"/>
</dbReference>
<dbReference type="CDD" id="cd00030">
    <property type="entry name" value="C2"/>
    <property type="match status" value="1"/>
</dbReference>
<dbReference type="InterPro" id="IPR002921">
    <property type="entry name" value="Fungal_lipase-type"/>
</dbReference>
<dbReference type="SUPFAM" id="SSF53474">
    <property type="entry name" value="alpha/beta-Hydrolases"/>
    <property type="match status" value="1"/>
</dbReference>
<dbReference type="CDD" id="cd00519">
    <property type="entry name" value="Lipase_3"/>
    <property type="match status" value="1"/>
</dbReference>
<dbReference type="AlphaFoldDB" id="A0A061QRG8"/>